<evidence type="ECO:0000313" key="2">
    <source>
        <dbReference type="EMBL" id="GBM59784.1"/>
    </source>
</evidence>
<keyword evidence="3" id="KW-1185">Reference proteome</keyword>
<evidence type="ECO:0008006" key="4">
    <source>
        <dbReference type="Google" id="ProtNLM"/>
    </source>
</evidence>
<gene>
    <name evidence="2" type="ORF">AVEN_112154_1</name>
    <name evidence="1" type="ORF">AVEN_274024_1</name>
</gene>
<sequence length="94" mass="10804">MSEGMVRKWVRAFKDGRTNVHNEERGGRHSVIAKDLAEKVDGKIRGNRCFTTSSLSNEVPQVSRSVLYGIVTEHLNYLVASQIFMERFQHLLRD</sequence>
<evidence type="ECO:0000313" key="1">
    <source>
        <dbReference type="EMBL" id="GBM59745.1"/>
    </source>
</evidence>
<reference evidence="1 3" key="1">
    <citation type="journal article" date="2019" name="Sci. Rep.">
        <title>Orb-weaving spider Araneus ventricosus genome elucidates the spidroin gene catalogue.</title>
        <authorList>
            <person name="Kono N."/>
            <person name="Nakamura H."/>
            <person name="Ohtoshi R."/>
            <person name="Moran D.A.P."/>
            <person name="Shinohara A."/>
            <person name="Yoshida Y."/>
            <person name="Fujiwara M."/>
            <person name="Mori M."/>
            <person name="Tomita M."/>
            <person name="Arakawa K."/>
        </authorList>
    </citation>
    <scope>NUCLEOTIDE SEQUENCE [LARGE SCALE GENOMIC DNA]</scope>
</reference>
<proteinExistence type="predicted"/>
<comment type="caution">
    <text evidence="1">The sequence shown here is derived from an EMBL/GenBank/DDBJ whole genome shotgun (WGS) entry which is preliminary data.</text>
</comment>
<dbReference type="EMBL" id="BGPR01101470">
    <property type="protein sequence ID" value="GBM59745.1"/>
    <property type="molecule type" value="Genomic_DNA"/>
</dbReference>
<protein>
    <recommendedName>
        <fullName evidence="4">Mos1 transposase HTH domain-containing protein</fullName>
    </recommendedName>
</protein>
<dbReference type="Proteomes" id="UP000499080">
    <property type="component" value="Unassembled WGS sequence"/>
</dbReference>
<accession>A0A4Y2H3V7</accession>
<name>A0A4Y2H3V7_ARAVE</name>
<evidence type="ECO:0000313" key="3">
    <source>
        <dbReference type="Proteomes" id="UP000499080"/>
    </source>
</evidence>
<organism evidence="1 3">
    <name type="scientific">Araneus ventricosus</name>
    <name type="common">Orbweaver spider</name>
    <name type="synonym">Epeira ventricosa</name>
    <dbReference type="NCBI Taxonomy" id="182803"/>
    <lineage>
        <taxon>Eukaryota</taxon>
        <taxon>Metazoa</taxon>
        <taxon>Ecdysozoa</taxon>
        <taxon>Arthropoda</taxon>
        <taxon>Chelicerata</taxon>
        <taxon>Arachnida</taxon>
        <taxon>Araneae</taxon>
        <taxon>Araneomorphae</taxon>
        <taxon>Entelegynae</taxon>
        <taxon>Araneoidea</taxon>
        <taxon>Araneidae</taxon>
        <taxon>Araneus</taxon>
    </lineage>
</organism>
<dbReference type="AlphaFoldDB" id="A0A4Y2H3V7"/>
<dbReference type="EMBL" id="BGPR01101480">
    <property type="protein sequence ID" value="GBM59784.1"/>
    <property type="molecule type" value="Genomic_DNA"/>
</dbReference>